<keyword evidence="2" id="KW-0677">Repeat</keyword>
<dbReference type="GO" id="GO:0016887">
    <property type="term" value="F:ATP hydrolysis activity"/>
    <property type="evidence" value="ECO:0007669"/>
    <property type="project" value="InterPro"/>
</dbReference>
<reference evidence="4" key="1">
    <citation type="submission" date="2021-01" db="EMBL/GenBank/DDBJ databases">
        <title>Phytophthora aleatoria, a newly-described species from Pinus radiata is distinct from Phytophthora cactorum isolates based on comparative genomics.</title>
        <authorList>
            <person name="Mcdougal R."/>
            <person name="Panda P."/>
            <person name="Williams N."/>
            <person name="Studholme D.J."/>
        </authorList>
    </citation>
    <scope>NUCLEOTIDE SEQUENCE</scope>
    <source>
        <strain evidence="4">NZFS 4037</strain>
    </source>
</reference>
<name>A0A8J5J4D5_9STRA</name>
<dbReference type="Proteomes" id="UP000709295">
    <property type="component" value="Unassembled WGS sequence"/>
</dbReference>
<dbReference type="EMBL" id="JAENGY010000026">
    <property type="protein sequence ID" value="KAG6976632.1"/>
    <property type="molecule type" value="Genomic_DNA"/>
</dbReference>
<accession>A0A8J5J4D5</accession>
<gene>
    <name evidence="4" type="ORF">JG688_00001183</name>
</gene>
<keyword evidence="1" id="KW-0813">Transport</keyword>
<dbReference type="Pfam" id="PF00005">
    <property type="entry name" value="ABC_tran"/>
    <property type="match status" value="1"/>
</dbReference>
<dbReference type="GO" id="GO:0140359">
    <property type="term" value="F:ABC-type transporter activity"/>
    <property type="evidence" value="ECO:0007669"/>
    <property type="project" value="InterPro"/>
</dbReference>
<evidence type="ECO:0000259" key="3">
    <source>
        <dbReference type="Pfam" id="PF00005"/>
    </source>
</evidence>
<dbReference type="PANTHER" id="PTHR19229">
    <property type="entry name" value="ATP-BINDING CASSETTE TRANSPORTER SUBFAMILY A ABCA"/>
    <property type="match status" value="1"/>
</dbReference>
<dbReference type="GO" id="GO:0005524">
    <property type="term" value="F:ATP binding"/>
    <property type="evidence" value="ECO:0007669"/>
    <property type="project" value="InterPro"/>
</dbReference>
<dbReference type="PANTHER" id="PTHR19229:SF36">
    <property type="entry name" value="ATP-BINDING CASSETTE SUB-FAMILY A MEMBER 2"/>
    <property type="match status" value="1"/>
</dbReference>
<evidence type="ECO:0000256" key="1">
    <source>
        <dbReference type="ARBA" id="ARBA00022448"/>
    </source>
</evidence>
<evidence type="ECO:0000313" key="4">
    <source>
        <dbReference type="EMBL" id="KAG6976632.1"/>
    </source>
</evidence>
<dbReference type="AlphaFoldDB" id="A0A8J5J4D5"/>
<keyword evidence="5" id="KW-1185">Reference proteome</keyword>
<proteinExistence type="predicted"/>
<protein>
    <recommendedName>
        <fullName evidence="3">ABC transporter domain-containing protein</fullName>
    </recommendedName>
</protein>
<feature type="non-terminal residue" evidence="4">
    <location>
        <position position="127"/>
    </location>
</feature>
<evidence type="ECO:0000313" key="5">
    <source>
        <dbReference type="Proteomes" id="UP000709295"/>
    </source>
</evidence>
<feature type="domain" description="ABC transporter" evidence="3">
    <location>
        <begin position="2"/>
        <end position="119"/>
    </location>
</feature>
<dbReference type="GO" id="GO:0016020">
    <property type="term" value="C:membrane"/>
    <property type="evidence" value="ECO:0007669"/>
    <property type="project" value="InterPro"/>
</dbReference>
<dbReference type="InterPro" id="IPR003439">
    <property type="entry name" value="ABC_transporter-like_ATP-bd"/>
</dbReference>
<dbReference type="InterPro" id="IPR026082">
    <property type="entry name" value="ABCA"/>
</dbReference>
<dbReference type="GO" id="GO:0005319">
    <property type="term" value="F:lipid transporter activity"/>
    <property type="evidence" value="ECO:0007669"/>
    <property type="project" value="TreeGrafter"/>
</dbReference>
<comment type="caution">
    <text evidence="4">The sequence shown here is derived from an EMBL/GenBank/DDBJ whole genome shotgun (WGS) entry which is preliminary data.</text>
</comment>
<sequence length="127" mass="14015">MSMLTGMTRPSSGNAWVRGHSVVTDMRKIRRSLGYCPQHSVLYPDLTVKEHLTFYGRLKGFTNASELAAEVIKKINEVGLADKTNVRSHALSGGMQRKLSLAIAFLGDSTVVFLDEPTAGMDPYSRR</sequence>
<evidence type="ECO:0000256" key="2">
    <source>
        <dbReference type="ARBA" id="ARBA00022737"/>
    </source>
</evidence>
<organism evidence="4 5">
    <name type="scientific">Phytophthora aleatoria</name>
    <dbReference type="NCBI Taxonomy" id="2496075"/>
    <lineage>
        <taxon>Eukaryota</taxon>
        <taxon>Sar</taxon>
        <taxon>Stramenopiles</taxon>
        <taxon>Oomycota</taxon>
        <taxon>Peronosporomycetes</taxon>
        <taxon>Peronosporales</taxon>
        <taxon>Peronosporaceae</taxon>
        <taxon>Phytophthora</taxon>
    </lineage>
</organism>